<sequence>MMCLLSLWLLFFLTSETSLSANTTLLFDSDVPGYNLRNCSCSTPVQDCDEALANSLCRCHTVLHSSLPPARLTEPGPLTVWVKELWVLEELLNRSKVVHLQLSFCGKKTMYSQYLALLSLQTLKIHTAAPEARYPNQEITVSPAAVFAGELDTFSSFDYSSSLHVTILDIAVLNGLSALRAYSVVGPPAATLFQHFPHLALVSALPDDPTDPSEKAKEPVQNLFITFVY</sequence>
<keyword evidence="3" id="KW-1185">Reference proteome</keyword>
<dbReference type="Pfam" id="PF15137">
    <property type="entry name" value="ECPIP"/>
    <property type="match status" value="1"/>
</dbReference>
<accession>A0A3Q3LMC6</accession>
<dbReference type="STRING" id="205130.ENSMAMP00000010499"/>
<dbReference type="Proteomes" id="UP000261640">
    <property type="component" value="Unplaced"/>
</dbReference>
<dbReference type="Ensembl" id="ENSMAMT00000010765.2">
    <property type="protein sequence ID" value="ENSMAMP00000010499.2"/>
    <property type="gene ID" value="ENSMAMG00000007072.2"/>
</dbReference>
<dbReference type="PANTHER" id="PTHR35658">
    <property type="entry name" value="RCG58666, ISOFORM CRA_A"/>
    <property type="match status" value="1"/>
</dbReference>
<evidence type="ECO:0000313" key="2">
    <source>
        <dbReference type="Ensembl" id="ENSMAMP00000010499.2"/>
    </source>
</evidence>
<reference evidence="2" key="1">
    <citation type="submission" date="2025-08" db="UniProtKB">
        <authorList>
            <consortium name="Ensembl"/>
        </authorList>
    </citation>
    <scope>IDENTIFICATION</scope>
</reference>
<dbReference type="InParanoid" id="A0A3Q3LMC6"/>
<dbReference type="GeneTree" id="ENSGT00390000016499"/>
<keyword evidence="1" id="KW-0732">Signal</keyword>
<feature type="chain" id="PRO_5030081186" evidence="1">
    <location>
        <begin position="21"/>
        <end position="229"/>
    </location>
</feature>
<dbReference type="PANTHER" id="PTHR35658:SF1">
    <property type="entry name" value="CHROMOSOME 21 OPEN READING FRAME 62"/>
    <property type="match status" value="1"/>
</dbReference>
<proteinExistence type="predicted"/>
<name>A0A3Q3LMC6_9TELE</name>
<organism evidence="2 3">
    <name type="scientific">Mastacembelus armatus</name>
    <name type="common">zig-zag eel</name>
    <dbReference type="NCBI Taxonomy" id="205130"/>
    <lineage>
        <taxon>Eukaryota</taxon>
        <taxon>Metazoa</taxon>
        <taxon>Chordata</taxon>
        <taxon>Craniata</taxon>
        <taxon>Vertebrata</taxon>
        <taxon>Euteleostomi</taxon>
        <taxon>Actinopterygii</taxon>
        <taxon>Neopterygii</taxon>
        <taxon>Teleostei</taxon>
        <taxon>Neoteleostei</taxon>
        <taxon>Acanthomorphata</taxon>
        <taxon>Anabantaria</taxon>
        <taxon>Synbranchiformes</taxon>
        <taxon>Mastacembelidae</taxon>
        <taxon>Mastacembelus</taxon>
    </lineage>
</organism>
<protein>
    <submittedName>
        <fullName evidence="2">Uncharacterized protein</fullName>
    </submittedName>
</protein>
<evidence type="ECO:0000313" key="3">
    <source>
        <dbReference type="Proteomes" id="UP000261640"/>
    </source>
</evidence>
<evidence type="ECO:0000256" key="1">
    <source>
        <dbReference type="SAM" id="SignalP"/>
    </source>
</evidence>
<dbReference type="InterPro" id="IPR029250">
    <property type="entry name" value="ECPIP"/>
</dbReference>
<reference evidence="2" key="2">
    <citation type="submission" date="2025-09" db="UniProtKB">
        <authorList>
            <consortium name="Ensembl"/>
        </authorList>
    </citation>
    <scope>IDENTIFICATION</scope>
</reference>
<dbReference type="AlphaFoldDB" id="A0A3Q3LMC6"/>
<feature type="signal peptide" evidence="1">
    <location>
        <begin position="1"/>
        <end position="20"/>
    </location>
</feature>